<gene>
    <name evidence="3" type="ORF">TrCOL_g9280</name>
</gene>
<protein>
    <recommendedName>
        <fullName evidence="2">USP8 dimerisation domain-containing protein</fullName>
    </recommendedName>
</protein>
<evidence type="ECO:0000313" key="3">
    <source>
        <dbReference type="EMBL" id="GMI45768.1"/>
    </source>
</evidence>
<feature type="domain" description="USP8 dimerisation" evidence="2">
    <location>
        <begin position="12"/>
        <end position="103"/>
    </location>
</feature>
<dbReference type="Proteomes" id="UP001165065">
    <property type="component" value="Unassembled WGS sequence"/>
</dbReference>
<feature type="compositionally biased region" description="Low complexity" evidence="1">
    <location>
        <begin position="210"/>
        <end position="219"/>
    </location>
</feature>
<feature type="compositionally biased region" description="Basic and acidic residues" evidence="1">
    <location>
        <begin position="127"/>
        <end position="141"/>
    </location>
</feature>
<accession>A0A9W7GKN1</accession>
<feature type="compositionally biased region" description="Polar residues" evidence="1">
    <location>
        <begin position="241"/>
        <end position="262"/>
    </location>
</feature>
<evidence type="ECO:0000259" key="2">
    <source>
        <dbReference type="Pfam" id="PF08969"/>
    </source>
</evidence>
<proteinExistence type="predicted"/>
<feature type="region of interest" description="Disordered" evidence="1">
    <location>
        <begin position="127"/>
        <end position="266"/>
    </location>
</feature>
<dbReference type="Gene3D" id="1.20.58.80">
    <property type="entry name" value="Phosphotransferase system, lactose/cellobiose-type IIA subunit"/>
    <property type="match status" value="1"/>
</dbReference>
<dbReference type="OrthoDB" id="195548at2759"/>
<sequence length="513" mass="57208">MPARPSEARRSRLKNQIQSPSIAHHFPLETYYSLADKLLGLFHDANEKANLDESYVYAKRYCHLVCNVIPEHGYYNSKTFREEKRLSNKSAREVMDELEKIVNVMDVEEMQRQADFDRRIAEEKRERARLESEMEAKRAEEDLMLPPPPSHGFDSTFPSPPASAPEIGGGVEEDKDENEEDPPPVFEPSAESDEEDKLEELPPPPAYSEATNSLASLTTPLPPPPPPPSLPTTFAALHVDGNTSNSTAYVPSSQRPSNNSGYNAPKIPEVPFRTLCKVWRMAWSDALKSKRASVYPLSTWQGRVTSPGLNSTNGCTVISPLVVTAHLRSVAGVSDDEVSAVIDQRAGGYLRRIRGKLGLSENALIIPSDVHDHFVDEKVLNQDEFVGVVGGNVLDADHIQEIVKLLMENGDRKAGGVLFYHAHVISIVKLKAGKELWFDLIDSLPFQHESAQERGGARIRCKDVETLLNCILWYASSKLGPGDIEHVDRNEWDENSADFDPRVFQSFVWGCKA</sequence>
<dbReference type="AlphaFoldDB" id="A0A9W7GKN1"/>
<feature type="compositionally biased region" description="Pro residues" evidence="1">
    <location>
        <begin position="220"/>
        <end position="230"/>
    </location>
</feature>
<comment type="caution">
    <text evidence="3">The sequence shown here is derived from an EMBL/GenBank/DDBJ whole genome shotgun (WGS) entry which is preliminary data.</text>
</comment>
<dbReference type="EMBL" id="BRYA01000264">
    <property type="protein sequence ID" value="GMI45768.1"/>
    <property type="molecule type" value="Genomic_DNA"/>
</dbReference>
<reference evidence="4" key="1">
    <citation type="journal article" date="2023" name="Commun. Biol.">
        <title>Genome analysis of Parmales, the sister group of diatoms, reveals the evolutionary specialization of diatoms from phago-mixotrophs to photoautotrophs.</title>
        <authorList>
            <person name="Ban H."/>
            <person name="Sato S."/>
            <person name="Yoshikawa S."/>
            <person name="Yamada K."/>
            <person name="Nakamura Y."/>
            <person name="Ichinomiya M."/>
            <person name="Sato N."/>
            <person name="Blanc-Mathieu R."/>
            <person name="Endo H."/>
            <person name="Kuwata A."/>
            <person name="Ogata H."/>
        </authorList>
    </citation>
    <scope>NUCLEOTIDE SEQUENCE [LARGE SCALE GENOMIC DNA]</scope>
</reference>
<feature type="compositionally biased region" description="Acidic residues" evidence="1">
    <location>
        <begin position="171"/>
        <end position="182"/>
    </location>
</feature>
<organism evidence="3 4">
    <name type="scientific">Triparma columacea</name>
    <dbReference type="NCBI Taxonomy" id="722753"/>
    <lineage>
        <taxon>Eukaryota</taxon>
        <taxon>Sar</taxon>
        <taxon>Stramenopiles</taxon>
        <taxon>Ochrophyta</taxon>
        <taxon>Bolidophyceae</taxon>
        <taxon>Parmales</taxon>
        <taxon>Triparmaceae</taxon>
        <taxon>Triparma</taxon>
    </lineage>
</organism>
<evidence type="ECO:0000313" key="4">
    <source>
        <dbReference type="Proteomes" id="UP001165065"/>
    </source>
</evidence>
<name>A0A9W7GKN1_9STRA</name>
<dbReference type="InterPro" id="IPR015063">
    <property type="entry name" value="USP8_dimer"/>
</dbReference>
<dbReference type="Pfam" id="PF08969">
    <property type="entry name" value="USP8_dimer"/>
    <property type="match status" value="1"/>
</dbReference>
<keyword evidence="4" id="KW-1185">Reference proteome</keyword>
<evidence type="ECO:0000256" key="1">
    <source>
        <dbReference type="SAM" id="MobiDB-lite"/>
    </source>
</evidence>